<evidence type="ECO:0000313" key="13">
    <source>
        <dbReference type="EMBL" id="KAF2245552.1"/>
    </source>
</evidence>
<dbReference type="Pfam" id="PF00005">
    <property type="entry name" value="ABC_tran"/>
    <property type="match status" value="3"/>
</dbReference>
<dbReference type="PROSITE" id="PS50929">
    <property type="entry name" value="ABC_TM1F"/>
    <property type="match status" value="2"/>
</dbReference>
<evidence type="ECO:0000256" key="4">
    <source>
        <dbReference type="ARBA" id="ARBA00022692"/>
    </source>
</evidence>
<feature type="transmembrane region" description="Helical" evidence="10">
    <location>
        <begin position="129"/>
        <end position="150"/>
    </location>
</feature>
<organism evidence="13 14">
    <name type="scientific">Trematosphaeria pertusa</name>
    <dbReference type="NCBI Taxonomy" id="390896"/>
    <lineage>
        <taxon>Eukaryota</taxon>
        <taxon>Fungi</taxon>
        <taxon>Dikarya</taxon>
        <taxon>Ascomycota</taxon>
        <taxon>Pezizomycotina</taxon>
        <taxon>Dothideomycetes</taxon>
        <taxon>Pleosporomycetidae</taxon>
        <taxon>Pleosporales</taxon>
        <taxon>Massarineae</taxon>
        <taxon>Trematosphaeriaceae</taxon>
        <taxon>Trematosphaeria</taxon>
    </lineage>
</organism>
<comment type="similarity">
    <text evidence="2">Belongs to the ABC transporter superfamily. ABCB family. Multidrug resistance exporter (TC 3.A.1.201) subfamily.</text>
</comment>
<dbReference type="GO" id="GO:0005743">
    <property type="term" value="C:mitochondrial inner membrane"/>
    <property type="evidence" value="ECO:0007669"/>
    <property type="project" value="TreeGrafter"/>
</dbReference>
<dbReference type="GeneID" id="54589583"/>
<evidence type="ECO:0000256" key="5">
    <source>
        <dbReference type="ARBA" id="ARBA00022741"/>
    </source>
</evidence>
<dbReference type="SUPFAM" id="SSF90123">
    <property type="entry name" value="ABC transporter transmembrane region"/>
    <property type="match status" value="2"/>
</dbReference>
<feature type="transmembrane region" description="Helical" evidence="10">
    <location>
        <begin position="766"/>
        <end position="790"/>
    </location>
</feature>
<dbReference type="FunFam" id="1.20.1560.10:FF:000057">
    <property type="entry name" value="ABC multidrug transporter SitT"/>
    <property type="match status" value="1"/>
</dbReference>
<feature type="transmembrane region" description="Helical" evidence="10">
    <location>
        <begin position="915"/>
        <end position="933"/>
    </location>
</feature>
<dbReference type="PROSITE" id="PS50893">
    <property type="entry name" value="ABC_TRANSPORTER_2"/>
    <property type="match status" value="2"/>
</dbReference>
<dbReference type="FunFam" id="3.40.50.300:FF:000913">
    <property type="entry name" value="ABC multidrug transporter SitT"/>
    <property type="match status" value="1"/>
</dbReference>
<dbReference type="InterPro" id="IPR011527">
    <property type="entry name" value="ABC1_TM_dom"/>
</dbReference>
<dbReference type="InterPro" id="IPR017871">
    <property type="entry name" value="ABC_transporter-like_CS"/>
</dbReference>
<feature type="transmembrane region" description="Helical" evidence="10">
    <location>
        <begin position="306"/>
        <end position="330"/>
    </location>
</feature>
<dbReference type="SMART" id="SM00382">
    <property type="entry name" value="AAA"/>
    <property type="match status" value="2"/>
</dbReference>
<dbReference type="SUPFAM" id="SSF52540">
    <property type="entry name" value="P-loop containing nucleoside triphosphate hydrolases"/>
    <property type="match status" value="3"/>
</dbReference>
<proteinExistence type="inferred from homology"/>
<keyword evidence="14" id="KW-1185">Reference proteome</keyword>
<evidence type="ECO:0000313" key="14">
    <source>
        <dbReference type="Proteomes" id="UP000800094"/>
    </source>
</evidence>
<evidence type="ECO:0000256" key="2">
    <source>
        <dbReference type="ARBA" id="ARBA00007577"/>
    </source>
</evidence>
<keyword evidence="8 10" id="KW-0472">Membrane</keyword>
<dbReference type="Gene3D" id="3.40.50.300">
    <property type="entry name" value="P-loop containing nucleotide triphosphate hydrolases"/>
    <property type="match status" value="2"/>
</dbReference>
<evidence type="ECO:0000259" key="12">
    <source>
        <dbReference type="PROSITE" id="PS50929"/>
    </source>
</evidence>
<reference evidence="13" key="1">
    <citation type="journal article" date="2020" name="Stud. Mycol.">
        <title>101 Dothideomycetes genomes: a test case for predicting lifestyles and emergence of pathogens.</title>
        <authorList>
            <person name="Haridas S."/>
            <person name="Albert R."/>
            <person name="Binder M."/>
            <person name="Bloem J."/>
            <person name="Labutti K."/>
            <person name="Salamov A."/>
            <person name="Andreopoulos B."/>
            <person name="Baker S."/>
            <person name="Barry K."/>
            <person name="Bills G."/>
            <person name="Bluhm B."/>
            <person name="Cannon C."/>
            <person name="Castanera R."/>
            <person name="Culley D."/>
            <person name="Daum C."/>
            <person name="Ezra D."/>
            <person name="Gonzalez J."/>
            <person name="Henrissat B."/>
            <person name="Kuo A."/>
            <person name="Liang C."/>
            <person name="Lipzen A."/>
            <person name="Lutzoni F."/>
            <person name="Magnuson J."/>
            <person name="Mondo S."/>
            <person name="Nolan M."/>
            <person name="Ohm R."/>
            <person name="Pangilinan J."/>
            <person name="Park H.-J."/>
            <person name="Ramirez L."/>
            <person name="Alfaro M."/>
            <person name="Sun H."/>
            <person name="Tritt A."/>
            <person name="Yoshinaga Y."/>
            <person name="Zwiers L.-H."/>
            <person name="Turgeon B."/>
            <person name="Goodwin S."/>
            <person name="Spatafora J."/>
            <person name="Crous P."/>
            <person name="Grigoriev I."/>
        </authorList>
    </citation>
    <scope>NUCLEOTIDE SEQUENCE</scope>
    <source>
        <strain evidence="13">CBS 122368</strain>
    </source>
</reference>
<feature type="transmembrane region" description="Helical" evidence="10">
    <location>
        <begin position="889"/>
        <end position="909"/>
    </location>
</feature>
<keyword evidence="3" id="KW-0813">Transport</keyword>
<dbReference type="OrthoDB" id="6500128at2759"/>
<dbReference type="CDD" id="cd18578">
    <property type="entry name" value="ABC_6TM_Pgp_ABCB1_D2_like"/>
    <property type="match status" value="1"/>
</dbReference>
<feature type="domain" description="ABC transmembrane type-1" evidence="12">
    <location>
        <begin position="771"/>
        <end position="1057"/>
    </location>
</feature>
<gene>
    <name evidence="13" type="ORF">BU26DRAFT_71175</name>
</gene>
<feature type="region of interest" description="Disordered" evidence="9">
    <location>
        <begin position="721"/>
        <end position="742"/>
    </location>
</feature>
<dbReference type="InterPro" id="IPR039421">
    <property type="entry name" value="Type_1_exporter"/>
</dbReference>
<feature type="transmembrane region" description="Helical" evidence="10">
    <location>
        <begin position="202"/>
        <end position="221"/>
    </location>
</feature>
<dbReference type="RefSeq" id="XP_033680556.1">
    <property type="nucleotide sequence ID" value="XM_033836253.1"/>
</dbReference>
<dbReference type="GO" id="GO:0090374">
    <property type="term" value="P:oligopeptide export from mitochondrion"/>
    <property type="evidence" value="ECO:0007669"/>
    <property type="project" value="TreeGrafter"/>
</dbReference>
<dbReference type="PANTHER" id="PTHR43394">
    <property type="entry name" value="ATP-DEPENDENT PERMEASE MDL1, MITOCHONDRIAL"/>
    <property type="match status" value="1"/>
</dbReference>
<evidence type="ECO:0000256" key="7">
    <source>
        <dbReference type="ARBA" id="ARBA00022989"/>
    </source>
</evidence>
<evidence type="ECO:0000256" key="8">
    <source>
        <dbReference type="ARBA" id="ARBA00023136"/>
    </source>
</evidence>
<name>A0A6A6I6I2_9PLEO</name>
<feature type="domain" description="ABC transmembrane type-1" evidence="12">
    <location>
        <begin position="79"/>
        <end position="370"/>
    </location>
</feature>
<dbReference type="PROSITE" id="PS00211">
    <property type="entry name" value="ABC_TRANSPORTER_1"/>
    <property type="match status" value="2"/>
</dbReference>
<feature type="transmembrane region" description="Helical" evidence="10">
    <location>
        <begin position="994"/>
        <end position="1016"/>
    </location>
</feature>
<feature type="compositionally biased region" description="Basic and acidic residues" evidence="9">
    <location>
        <begin position="721"/>
        <end position="737"/>
    </location>
</feature>
<dbReference type="GO" id="GO:0016887">
    <property type="term" value="F:ATP hydrolysis activity"/>
    <property type="evidence" value="ECO:0007669"/>
    <property type="project" value="InterPro"/>
</dbReference>
<dbReference type="InterPro" id="IPR027417">
    <property type="entry name" value="P-loop_NTPase"/>
</dbReference>
<dbReference type="InterPro" id="IPR003439">
    <property type="entry name" value="ABC_transporter-like_ATP-bd"/>
</dbReference>
<keyword evidence="5" id="KW-0547">Nucleotide-binding</keyword>
<dbReference type="Gene3D" id="1.20.1560.10">
    <property type="entry name" value="ABC transporter type 1, transmembrane domain"/>
    <property type="match status" value="1"/>
</dbReference>
<dbReference type="Pfam" id="PF00664">
    <property type="entry name" value="ABC_membrane"/>
    <property type="match status" value="2"/>
</dbReference>
<evidence type="ECO:0000256" key="6">
    <source>
        <dbReference type="ARBA" id="ARBA00022840"/>
    </source>
</evidence>
<feature type="domain" description="ABC transporter" evidence="11">
    <location>
        <begin position="403"/>
        <end position="697"/>
    </location>
</feature>
<feature type="domain" description="ABC transporter" evidence="11">
    <location>
        <begin position="1092"/>
        <end position="1329"/>
    </location>
</feature>
<feature type="transmembrane region" description="Helical" evidence="10">
    <location>
        <begin position="92"/>
        <end position="109"/>
    </location>
</feature>
<accession>A0A6A6I6I2</accession>
<feature type="transmembrane region" description="Helical" evidence="10">
    <location>
        <begin position="810"/>
        <end position="836"/>
    </location>
</feature>
<evidence type="ECO:0000256" key="10">
    <source>
        <dbReference type="SAM" id="Phobius"/>
    </source>
</evidence>
<dbReference type="CDD" id="cd18577">
    <property type="entry name" value="ABC_6TM_Pgp_ABCB1_D1_like"/>
    <property type="match status" value="1"/>
</dbReference>
<dbReference type="InterPro" id="IPR003593">
    <property type="entry name" value="AAA+_ATPase"/>
</dbReference>
<keyword evidence="4 10" id="KW-0812">Transmembrane</keyword>
<keyword evidence="6" id="KW-0067">ATP-binding</keyword>
<dbReference type="Proteomes" id="UP000800094">
    <property type="component" value="Unassembled WGS sequence"/>
</dbReference>
<evidence type="ECO:0000256" key="3">
    <source>
        <dbReference type="ARBA" id="ARBA00022448"/>
    </source>
</evidence>
<dbReference type="PANTHER" id="PTHR43394:SF1">
    <property type="entry name" value="ATP-BINDING CASSETTE SUB-FAMILY B MEMBER 10, MITOCHONDRIAL"/>
    <property type="match status" value="1"/>
</dbReference>
<comment type="subcellular location">
    <subcellularLocation>
        <location evidence="1">Membrane</location>
        <topology evidence="1">Multi-pass membrane protein</topology>
    </subcellularLocation>
</comment>
<dbReference type="GO" id="GO:0015421">
    <property type="term" value="F:ABC-type oligopeptide transporter activity"/>
    <property type="evidence" value="ECO:0007669"/>
    <property type="project" value="TreeGrafter"/>
</dbReference>
<sequence>MSAHEKDTPLPPSVAVTPDATAPVRIVEETLEKDRVATSHAEDEKDVVKDNKKAKVGLWNYVRVFRYGTSLDAALMGTSCLTAIGSGSTMPLMNIVLGQLVGNFTAYFMPDTTVTKHQFQSEFNKQALYIVYLFIAKFFLSYISMICVRISGLRISAALRLAYLRATFAQPVSVIDTLSPGKVSTRITTSSNTIQLAISQHFSLLFQSLAFTIGLFVVAFIKSWLLTLVASVSLPFIVIVYGAMIPPFMKIHKVTEENQENASATAYEIFSSIRIVVAFGAEGKLAKQHEALLDKAAKNERKTAPFMGLMFSVSMMAMYGTYGLTFWFGIRQYTRGHITNVGDIVVVLFSVMMAVMNVGRLAAPIIAVAKAATAAAELFATIDADVPDTTGLKEPDVSADLDISFEDVAFSYPSRPNVQILDGFNATFEAGKVTAIVGPSGSGKSTLVSLIQRWYDLLGTAARVTTTDKTEDTAPADMLAKDAVKSKKGKDKDKDDETEVDLGPNTCTGTLRIGKTNFRDVDLQWWRSQIGLVQQEPFLFNDTIFNNVAYGLCGTQWQDSSKEEKITMVEEACREAHASEFIERLPQGYDTLVGESGIKLSGGQRQRIAIARSIIKKPPVLILDEATSAIDVRTERTVQEALDRVSQNRTTIVIAHRLSTIKRADKIMVMRQGKLVEEGTHEELLKKDDGVYHGLVNAQELMIEAEEEEDELEEAALHKTKTVETEKSHTEHARDEEIASTGDEGPLKKGFMRVWGRVAYEQRHHWVLYSLAIFGVLAAGAAYPLQAYIFAKIIQVFTFTGQEFVDQGNFWAGMFGVLAAGVLVAYCTMGFCTHLISIAIVRWYRQEYLDNIIQKRIAFFDAEGHSAGSLTSRLSSDPEQLQQLVCTEMAMASVSIVNLVGSVIIAFVYGWKLSLVGLFCALPFILAAGYLRLRIELKFEEMNAAVFENSSQFATEAVGAFRTVLSLIMENMIADRYQTLLKGHVKKAFATAKFGTFVFAASDSVELACMALAFWYGGTLLASREYELVDFFVIYTAVVQGAIAAGMWFSFTPNIAQATGAANRILSLRPAKDAPPPNYTPVPQDFVGGVGIEFRNVYFSYKSRSVPVLSNLNINVLPGQFAALVGASGCGKSTTISLLERFYDVDSGAILYNEQDITSLDPTEYRKNVSLVSQEPTLYQGTVRENVAMSVEDATDAEIEQACADAQIHEFITSLPDGYSTRLGPKGMSLSGGQKQRLSLARALLRKPKLLLLDEATSSLDSESEKLVQDAIERAAGEGGRTTIAVAHRLATIQKADVIFVLGSGKVLEKGDHQALLRKRGIYYQMCQAQALDR</sequence>
<keyword evidence="7 10" id="KW-1133">Transmembrane helix</keyword>
<dbReference type="EMBL" id="ML987200">
    <property type="protein sequence ID" value="KAF2245552.1"/>
    <property type="molecule type" value="Genomic_DNA"/>
</dbReference>
<protein>
    <submittedName>
        <fullName evidence="13">Leptomycin B resistance protein pmd1</fullName>
    </submittedName>
</protein>
<feature type="transmembrane region" description="Helical" evidence="10">
    <location>
        <begin position="336"/>
        <end position="356"/>
    </location>
</feature>
<feature type="transmembrane region" description="Helical" evidence="10">
    <location>
        <begin position="227"/>
        <end position="245"/>
    </location>
</feature>
<evidence type="ECO:0000256" key="1">
    <source>
        <dbReference type="ARBA" id="ARBA00004141"/>
    </source>
</evidence>
<feature type="region of interest" description="Disordered" evidence="9">
    <location>
        <begin position="1"/>
        <end position="21"/>
    </location>
</feature>
<evidence type="ECO:0000256" key="9">
    <source>
        <dbReference type="SAM" id="MobiDB-lite"/>
    </source>
</evidence>
<feature type="transmembrane region" description="Helical" evidence="10">
    <location>
        <begin position="1028"/>
        <end position="1049"/>
    </location>
</feature>
<dbReference type="InterPro" id="IPR036640">
    <property type="entry name" value="ABC1_TM_sf"/>
</dbReference>
<evidence type="ECO:0000259" key="11">
    <source>
        <dbReference type="PROSITE" id="PS50893"/>
    </source>
</evidence>
<dbReference type="GO" id="GO:0005524">
    <property type="term" value="F:ATP binding"/>
    <property type="evidence" value="ECO:0007669"/>
    <property type="project" value="UniProtKB-KW"/>
</dbReference>